<keyword evidence="1" id="KW-0238">DNA-binding</keyword>
<dbReference type="PANTHER" id="PTHR46797:SF1">
    <property type="entry name" value="METHYLPHOSPHONATE SYNTHASE"/>
    <property type="match status" value="1"/>
</dbReference>
<dbReference type="PROSITE" id="PS50943">
    <property type="entry name" value="HTH_CROC1"/>
    <property type="match status" value="1"/>
</dbReference>
<dbReference type="AlphaFoldDB" id="A0A938X4J2"/>
<dbReference type="SUPFAM" id="SSF47413">
    <property type="entry name" value="lambda repressor-like DNA-binding domains"/>
    <property type="match status" value="1"/>
</dbReference>
<evidence type="ECO:0000259" key="2">
    <source>
        <dbReference type="PROSITE" id="PS50943"/>
    </source>
</evidence>
<comment type="caution">
    <text evidence="3">The sequence shown here is derived from an EMBL/GenBank/DDBJ whole genome shotgun (WGS) entry which is preliminary data.</text>
</comment>
<dbReference type="InterPro" id="IPR001387">
    <property type="entry name" value="Cro/C1-type_HTH"/>
</dbReference>
<dbReference type="GO" id="GO:0003677">
    <property type="term" value="F:DNA binding"/>
    <property type="evidence" value="ECO:0007669"/>
    <property type="project" value="UniProtKB-KW"/>
</dbReference>
<dbReference type="Gene3D" id="1.10.260.40">
    <property type="entry name" value="lambda repressor-like DNA-binding domains"/>
    <property type="match status" value="1"/>
</dbReference>
<name>A0A938X4J2_9CLOT</name>
<feature type="domain" description="HTH cro/C1-type" evidence="2">
    <location>
        <begin position="8"/>
        <end position="62"/>
    </location>
</feature>
<keyword evidence="4" id="KW-1185">Reference proteome</keyword>
<reference evidence="3" key="1">
    <citation type="submission" date="2020-08" db="EMBL/GenBank/DDBJ databases">
        <authorList>
            <person name="Cejkova D."/>
            <person name="Kubasova T."/>
            <person name="Jahodarova E."/>
            <person name="Rychlik I."/>
        </authorList>
    </citation>
    <scope>NUCLEOTIDE SEQUENCE</scope>
    <source>
        <strain evidence="3">An420c</strain>
    </source>
</reference>
<dbReference type="GO" id="GO:0005829">
    <property type="term" value="C:cytosol"/>
    <property type="evidence" value="ECO:0007669"/>
    <property type="project" value="TreeGrafter"/>
</dbReference>
<reference evidence="3" key="2">
    <citation type="journal article" date="2021" name="Sci. Rep.">
        <title>The distribution of antibiotic resistance genes in chicken gut microbiota commensals.</title>
        <authorList>
            <person name="Juricova H."/>
            <person name="Matiasovicova J."/>
            <person name="Kubasova T."/>
            <person name="Cejkova D."/>
            <person name="Rychlik I."/>
        </authorList>
    </citation>
    <scope>NUCLEOTIDE SEQUENCE</scope>
    <source>
        <strain evidence="3">An420c</strain>
    </source>
</reference>
<evidence type="ECO:0000313" key="4">
    <source>
        <dbReference type="Proteomes" id="UP000713880"/>
    </source>
</evidence>
<evidence type="ECO:0000256" key="1">
    <source>
        <dbReference type="ARBA" id="ARBA00023125"/>
    </source>
</evidence>
<accession>A0A938X4J2</accession>
<dbReference type="PANTHER" id="PTHR46797">
    <property type="entry name" value="HTH-TYPE TRANSCRIPTIONAL REGULATOR"/>
    <property type="match status" value="1"/>
</dbReference>
<dbReference type="GO" id="GO:0003700">
    <property type="term" value="F:DNA-binding transcription factor activity"/>
    <property type="evidence" value="ECO:0007669"/>
    <property type="project" value="TreeGrafter"/>
</dbReference>
<organism evidence="3 4">
    <name type="scientific">Mordavella massiliensis</name>
    <dbReference type="NCBI Taxonomy" id="1871024"/>
    <lineage>
        <taxon>Bacteria</taxon>
        <taxon>Bacillati</taxon>
        <taxon>Bacillota</taxon>
        <taxon>Clostridia</taxon>
        <taxon>Eubacteriales</taxon>
        <taxon>Clostridiaceae</taxon>
        <taxon>Mordavella</taxon>
    </lineage>
</organism>
<dbReference type="CDD" id="cd00093">
    <property type="entry name" value="HTH_XRE"/>
    <property type="match status" value="1"/>
</dbReference>
<protein>
    <submittedName>
        <fullName evidence="3">Helix-turn-helix transcriptional regulator</fullName>
    </submittedName>
</protein>
<dbReference type="EMBL" id="JACJLV010000039">
    <property type="protein sequence ID" value="MBM6827510.1"/>
    <property type="molecule type" value="Genomic_DNA"/>
</dbReference>
<evidence type="ECO:0000313" key="3">
    <source>
        <dbReference type="EMBL" id="MBM6827510.1"/>
    </source>
</evidence>
<gene>
    <name evidence="3" type="ORF">H6A13_10465</name>
</gene>
<sequence>MKGIGTRIKAGRVAAGLTQERLAEKVGISSTYLSAIECNVKDPKLATFIKIANAIGASADDLLADVLNVKQYEQYIEREERIRKLPLKEQNKIYRILDVMIEEAEKE</sequence>
<dbReference type="InterPro" id="IPR010982">
    <property type="entry name" value="Lambda_DNA-bd_dom_sf"/>
</dbReference>
<dbReference type="InterPro" id="IPR050807">
    <property type="entry name" value="TransReg_Diox_bact_type"/>
</dbReference>
<proteinExistence type="predicted"/>
<dbReference type="Proteomes" id="UP000713880">
    <property type="component" value="Unassembled WGS sequence"/>
</dbReference>
<dbReference type="RefSeq" id="WP_087150776.1">
    <property type="nucleotide sequence ID" value="NZ_JACJLV010000039.1"/>
</dbReference>
<dbReference type="SMART" id="SM00530">
    <property type="entry name" value="HTH_XRE"/>
    <property type="match status" value="1"/>
</dbReference>
<dbReference type="Pfam" id="PF01381">
    <property type="entry name" value="HTH_3"/>
    <property type="match status" value="1"/>
</dbReference>